<accession>A0A6G1I2H6</accession>
<gene>
    <name evidence="1" type="ORF">EJ06DRAFT_528621</name>
</gene>
<sequence length="239" mass="26563">MDVGSWLRSGWYFLRRKATTKDYGWDWMSAWPGSTFGGWMVNWAGIHKSLKDCTSLRPRWCHEGCLSCILSGTRLSPSCHKCSAKPTSPLHYLHLYALRVRAHDAPRDDVIFRDAGDSVCCALFPPWICTNVATVSYEDGSGYGGICRPHDMAVRADGADGCEPSGVIVYCALRRLAQSSGSLGAGSARWPILIFWIVGMLLHIFLPDSPKYLPVYLASLVEALGLRTLLRASRFSQRM</sequence>
<evidence type="ECO:0000313" key="2">
    <source>
        <dbReference type="Proteomes" id="UP000799640"/>
    </source>
</evidence>
<name>A0A6G1I2H6_9PEZI</name>
<reference evidence="1" key="1">
    <citation type="journal article" date="2020" name="Stud. Mycol.">
        <title>101 Dothideomycetes genomes: a test case for predicting lifestyles and emergence of pathogens.</title>
        <authorList>
            <person name="Haridas S."/>
            <person name="Albert R."/>
            <person name="Binder M."/>
            <person name="Bloem J."/>
            <person name="Labutti K."/>
            <person name="Salamov A."/>
            <person name="Andreopoulos B."/>
            <person name="Baker S."/>
            <person name="Barry K."/>
            <person name="Bills G."/>
            <person name="Bluhm B."/>
            <person name="Cannon C."/>
            <person name="Castanera R."/>
            <person name="Culley D."/>
            <person name="Daum C."/>
            <person name="Ezra D."/>
            <person name="Gonzalez J."/>
            <person name="Henrissat B."/>
            <person name="Kuo A."/>
            <person name="Liang C."/>
            <person name="Lipzen A."/>
            <person name="Lutzoni F."/>
            <person name="Magnuson J."/>
            <person name="Mondo S."/>
            <person name="Nolan M."/>
            <person name="Ohm R."/>
            <person name="Pangilinan J."/>
            <person name="Park H.-J."/>
            <person name="Ramirez L."/>
            <person name="Alfaro M."/>
            <person name="Sun H."/>
            <person name="Tritt A."/>
            <person name="Yoshinaga Y."/>
            <person name="Zwiers L.-H."/>
            <person name="Turgeon B."/>
            <person name="Goodwin S."/>
            <person name="Spatafora J."/>
            <person name="Crous P."/>
            <person name="Grigoriev I."/>
        </authorList>
    </citation>
    <scope>NUCLEOTIDE SEQUENCE</scope>
    <source>
        <strain evidence="1">CBS 262.69</strain>
    </source>
</reference>
<organism evidence="1 2">
    <name type="scientific">Trichodelitschia bisporula</name>
    <dbReference type="NCBI Taxonomy" id="703511"/>
    <lineage>
        <taxon>Eukaryota</taxon>
        <taxon>Fungi</taxon>
        <taxon>Dikarya</taxon>
        <taxon>Ascomycota</taxon>
        <taxon>Pezizomycotina</taxon>
        <taxon>Dothideomycetes</taxon>
        <taxon>Dothideomycetes incertae sedis</taxon>
        <taxon>Phaeotrichales</taxon>
        <taxon>Phaeotrichaceae</taxon>
        <taxon>Trichodelitschia</taxon>
    </lineage>
</organism>
<protein>
    <submittedName>
        <fullName evidence="1">Uncharacterized protein</fullName>
    </submittedName>
</protein>
<dbReference type="EMBL" id="ML996691">
    <property type="protein sequence ID" value="KAF2402513.1"/>
    <property type="molecule type" value="Genomic_DNA"/>
</dbReference>
<keyword evidence="2" id="KW-1185">Reference proteome</keyword>
<dbReference type="Proteomes" id="UP000799640">
    <property type="component" value="Unassembled WGS sequence"/>
</dbReference>
<evidence type="ECO:0000313" key="1">
    <source>
        <dbReference type="EMBL" id="KAF2402513.1"/>
    </source>
</evidence>
<proteinExistence type="predicted"/>
<dbReference type="AlphaFoldDB" id="A0A6G1I2H6"/>